<proteinExistence type="predicted"/>
<dbReference type="RefSeq" id="WP_164459222.1">
    <property type="nucleotide sequence ID" value="NZ_JAAIFS010000004.1"/>
</dbReference>
<reference evidence="1" key="1">
    <citation type="journal article" date="2020" name="Microorganisms">
        <title>Isolation, Genomic and Metabolomic Characterization of Streptomyces tendae VITAKN with Quorum Sensing Inhibitory Activity from Southern India.</title>
        <authorList>
            <person name="Ishaque N.M."/>
            <person name="Burgsdorf I."/>
            <person name="Limlingan Malit J.J."/>
            <person name="Saha S."/>
            <person name="Teta R."/>
            <person name="Ewe D."/>
            <person name="Kannabiran K."/>
            <person name="Hrouzek P."/>
            <person name="Steindler L."/>
            <person name="Costantino V."/>
            <person name="Saurav K."/>
        </authorList>
    </citation>
    <scope>NUCLEOTIDE SEQUENCE</scope>
    <source>
        <strain evidence="1">VITAKN</strain>
    </source>
</reference>
<comment type="caution">
    <text evidence="1">The sequence shown here is derived from an EMBL/GenBank/DDBJ whole genome shotgun (WGS) entry which is preliminary data.</text>
</comment>
<evidence type="ECO:0000313" key="1">
    <source>
        <dbReference type="EMBL" id="NEV88952.1"/>
    </source>
</evidence>
<gene>
    <name evidence="1" type="ORF">GUR47_20085</name>
</gene>
<sequence length="1159" mass="126275">MTTELLVPVRLRALVVNEQMGDQDFQRWVPNYHLLGVHRSPEPPPFASTDTNFARDPAHRGVYLHWELPAALRRATTPGGEVTLPPAPNRWLVVRHAYTATGEYITAAWVLESDFLDKRTGTVPYLRPGRGHVTPTRIGRHTEAARWTEPAEGQPTFLTATGPGTLSFAAFQPHCQDVFSFHDSLAQLPDRFDRLGYQVIGWHTAHSDDPLAAPSDDPLADPEACRKRTASLGWQTDSTPPSDTRSVYTGRVHSVLRRFDPSSERRPDPTVAVADSARSALTALAADTAATVPRTTATLVPALLDQLQSGTLARANEPDNTFHLTDALLTAGFAEGTTSYAWHALPPSNSEGPISPEDEQHGRTVEARLNAAQHAYDRANRELAGLRRRLYGMWRLQGLPVQPPDYHRRLTEELDPRREGSLAARVRTGRQELDRLRAGLPDGDTPEQLAESVRRYARVHGLPTGWDLKRVALDPFHRALDPSVVLQGAGSMPTPDDAELPCRFGDRTVTAVAHPGTPGGLTAEHPDLACNTLDLGPHERSAMPAVTRALVREAFLLDPDCPVVQLRPEGGRGDTGAAPAPHAGTAPAFGNEPWTQPWQPIHLLWHIEYHPLPYDQWQFDGTDYVCPRPRPEPARDYAGRTLLSDHLPRTLADRVRQYALHCPDPSPHYDALADRMERGDVLATTLAGLRELLIGQDPGQGFPPLGAPPELAELIGDAYRTSPDPGPLPKSFGGWPDSGFQQLRAGQFRFRRLTVVDSFGRALNVITPEGTGRASAFRRPVVAGHHRPQAVPEVLGTASDHVVQLPPRLPQAARLRLELVDTTRETYQATHLEDGNPIVGWIVPSPVDNSLTVYTPDGTAVGLLRQAYRIGRPDPEAAWSPLPGATADRYAALPYLEELITWFRGAGGDSPLPAALDVLKTSLLDVASTTGAVPTALAGHPLAVVRCRLRLDLDGPPPTDPGWKHVFDHEPPSPDFTGYPWPVRLGERQRVGDGLVGYFTDDEPGVLRTVVAPDGTHPHLAAVGEGIHLRVTAGTPRLLTLLVDPHAPVHATTGLLPTTALEIPRRFTDGPLSRMRTVLRSGPLLTPAAATQEDTVALPVRTVDDRTWTWAERAPDGAWTRFATSAASTAPSWTGRAPVLRSGLLASYDPPPPAPATSR</sequence>
<organism evidence="1">
    <name type="scientific">Streptomyces tendae</name>
    <dbReference type="NCBI Taxonomy" id="1932"/>
    <lineage>
        <taxon>Bacteria</taxon>
        <taxon>Bacillati</taxon>
        <taxon>Actinomycetota</taxon>
        <taxon>Actinomycetes</taxon>
        <taxon>Kitasatosporales</taxon>
        <taxon>Streptomycetaceae</taxon>
        <taxon>Streptomyces</taxon>
    </lineage>
</organism>
<accession>A0A6B3QLW5</accession>
<dbReference type="EMBL" id="JAAIFS010000004">
    <property type="protein sequence ID" value="NEV88952.1"/>
    <property type="molecule type" value="Genomic_DNA"/>
</dbReference>
<name>A0A6B3QLW5_STRTE</name>
<protein>
    <submittedName>
        <fullName evidence="1">Uncharacterized protein</fullName>
    </submittedName>
</protein>
<dbReference type="AlphaFoldDB" id="A0A6B3QLW5"/>